<name>A0ABW5B8K3_9BACT</name>
<protein>
    <submittedName>
        <fullName evidence="2">Type I restriction enzyme HsdR N-terminal domain-containing protein</fullName>
    </submittedName>
</protein>
<gene>
    <name evidence="2" type="ORF">ACFSKV_12880</name>
</gene>
<organism evidence="2 3">
    <name type="scientific">Shivajiella indica</name>
    <dbReference type="NCBI Taxonomy" id="872115"/>
    <lineage>
        <taxon>Bacteria</taxon>
        <taxon>Pseudomonadati</taxon>
        <taxon>Bacteroidota</taxon>
        <taxon>Cytophagia</taxon>
        <taxon>Cytophagales</taxon>
        <taxon>Cyclobacteriaceae</taxon>
        <taxon>Shivajiella</taxon>
    </lineage>
</organism>
<dbReference type="EMBL" id="JBHUIV010000018">
    <property type="protein sequence ID" value="MFD2202462.1"/>
    <property type="molecule type" value="Genomic_DNA"/>
</dbReference>
<dbReference type="Pfam" id="PF13588">
    <property type="entry name" value="HSDR_N_2"/>
    <property type="match status" value="1"/>
</dbReference>
<dbReference type="Proteomes" id="UP001597414">
    <property type="component" value="Unassembled WGS sequence"/>
</dbReference>
<proteinExistence type="predicted"/>
<comment type="caution">
    <text evidence="2">The sequence shown here is derived from an EMBL/GenBank/DDBJ whole genome shotgun (WGS) entry which is preliminary data.</text>
</comment>
<reference evidence="3" key="1">
    <citation type="journal article" date="2019" name="Int. J. Syst. Evol. Microbiol.">
        <title>The Global Catalogue of Microorganisms (GCM) 10K type strain sequencing project: providing services to taxonomists for standard genome sequencing and annotation.</title>
        <authorList>
            <consortium name="The Broad Institute Genomics Platform"/>
            <consortium name="The Broad Institute Genome Sequencing Center for Infectious Disease"/>
            <person name="Wu L."/>
            <person name="Ma J."/>
        </authorList>
    </citation>
    <scope>NUCLEOTIDE SEQUENCE [LARGE SCALE GENOMIC DNA]</scope>
    <source>
        <strain evidence="3">KCTC 19812</strain>
    </source>
</reference>
<feature type="domain" description="Type I restriction enzyme R protein N-terminal" evidence="1">
    <location>
        <begin position="44"/>
        <end position="153"/>
    </location>
</feature>
<evidence type="ECO:0000313" key="3">
    <source>
        <dbReference type="Proteomes" id="UP001597414"/>
    </source>
</evidence>
<evidence type="ECO:0000259" key="1">
    <source>
        <dbReference type="Pfam" id="PF13588"/>
    </source>
</evidence>
<sequence>MTANRYAFLQEKLNFPELNFKIVEEEGKLSIFDSLRKKYLILTPEEWVRQHMIAFLIQFRDYPKSLFSLEKGVQYNQLQKRFDILIRNRKGNPFLLMECKAPNVLLSQKTVEQICVYNKSLNAQFLGITNGIKHLFLAFDKKTGNYVQIADIPKFNCINK</sequence>
<accession>A0ABW5B8K3</accession>
<evidence type="ECO:0000313" key="2">
    <source>
        <dbReference type="EMBL" id="MFD2202462.1"/>
    </source>
</evidence>
<dbReference type="RefSeq" id="WP_380803391.1">
    <property type="nucleotide sequence ID" value="NZ_JBHUIV010000018.1"/>
</dbReference>
<keyword evidence="3" id="KW-1185">Reference proteome</keyword>
<dbReference type="InterPro" id="IPR029464">
    <property type="entry name" value="HSDR_N"/>
</dbReference>